<dbReference type="GO" id="GO:0016491">
    <property type="term" value="F:oxidoreductase activity"/>
    <property type="evidence" value="ECO:0007669"/>
    <property type="project" value="UniProtKB-KW"/>
</dbReference>
<accession>A0A3N2BFX4</accession>
<evidence type="ECO:0000256" key="5">
    <source>
        <dbReference type="ARBA" id="ARBA00023002"/>
    </source>
</evidence>
<evidence type="ECO:0000313" key="7">
    <source>
        <dbReference type="EMBL" id="ROR74118.1"/>
    </source>
</evidence>
<evidence type="ECO:0000259" key="6">
    <source>
        <dbReference type="SMART" id="SM00829"/>
    </source>
</evidence>
<feature type="domain" description="Enoyl reductase (ER)" evidence="6">
    <location>
        <begin position="8"/>
        <end position="332"/>
    </location>
</feature>
<dbReference type="SMART" id="SM00829">
    <property type="entry name" value="PKS_ER"/>
    <property type="match status" value="1"/>
</dbReference>
<keyword evidence="5" id="KW-0560">Oxidoreductase</keyword>
<protein>
    <submittedName>
        <fullName evidence="7">L-idonate 5-dehydrogenase</fullName>
    </submittedName>
</protein>
<evidence type="ECO:0000256" key="3">
    <source>
        <dbReference type="ARBA" id="ARBA00022723"/>
    </source>
</evidence>
<dbReference type="AlphaFoldDB" id="A0A3N2BFX4"/>
<keyword evidence="8" id="KW-1185">Reference proteome</keyword>
<proteinExistence type="inferred from homology"/>
<dbReference type="InterPro" id="IPR011032">
    <property type="entry name" value="GroES-like_sf"/>
</dbReference>
<dbReference type="OrthoDB" id="9797931at2"/>
<evidence type="ECO:0000256" key="1">
    <source>
        <dbReference type="ARBA" id="ARBA00001947"/>
    </source>
</evidence>
<dbReference type="SUPFAM" id="SSF50129">
    <property type="entry name" value="GroES-like"/>
    <property type="match status" value="1"/>
</dbReference>
<dbReference type="PANTHER" id="PTHR43161:SF9">
    <property type="entry name" value="SORBITOL DEHYDROGENASE"/>
    <property type="match status" value="1"/>
</dbReference>
<dbReference type="Gene3D" id="3.90.180.10">
    <property type="entry name" value="Medium-chain alcohol dehydrogenases, catalytic domain"/>
    <property type="match status" value="1"/>
</dbReference>
<dbReference type="InterPro" id="IPR013154">
    <property type="entry name" value="ADH-like_N"/>
</dbReference>
<comment type="cofactor">
    <cofactor evidence="1">
        <name>Zn(2+)</name>
        <dbReference type="ChEBI" id="CHEBI:29105"/>
    </cofactor>
</comment>
<dbReference type="InterPro" id="IPR013149">
    <property type="entry name" value="ADH-like_C"/>
</dbReference>
<dbReference type="Proteomes" id="UP000280668">
    <property type="component" value="Unassembled WGS sequence"/>
</dbReference>
<evidence type="ECO:0000313" key="8">
    <source>
        <dbReference type="Proteomes" id="UP000280668"/>
    </source>
</evidence>
<dbReference type="Gene3D" id="3.40.50.720">
    <property type="entry name" value="NAD(P)-binding Rossmann-like Domain"/>
    <property type="match status" value="1"/>
</dbReference>
<evidence type="ECO:0000256" key="2">
    <source>
        <dbReference type="ARBA" id="ARBA00008072"/>
    </source>
</evidence>
<keyword evidence="3" id="KW-0479">Metal-binding</keyword>
<comment type="similarity">
    <text evidence="2">Belongs to the zinc-containing alcohol dehydrogenase family.</text>
</comment>
<dbReference type="Pfam" id="PF00107">
    <property type="entry name" value="ADH_zinc_N"/>
    <property type="match status" value="1"/>
</dbReference>
<dbReference type="InterPro" id="IPR020843">
    <property type="entry name" value="ER"/>
</dbReference>
<dbReference type="SUPFAM" id="SSF51735">
    <property type="entry name" value="NAD(P)-binding Rossmann-fold domains"/>
    <property type="match status" value="1"/>
</dbReference>
<dbReference type="PANTHER" id="PTHR43161">
    <property type="entry name" value="SORBITOL DEHYDROGENASE"/>
    <property type="match status" value="1"/>
</dbReference>
<dbReference type="GO" id="GO:0046872">
    <property type="term" value="F:metal ion binding"/>
    <property type="evidence" value="ECO:0007669"/>
    <property type="project" value="UniProtKB-KW"/>
</dbReference>
<dbReference type="InterPro" id="IPR036291">
    <property type="entry name" value="NAD(P)-bd_dom_sf"/>
</dbReference>
<evidence type="ECO:0000256" key="4">
    <source>
        <dbReference type="ARBA" id="ARBA00022833"/>
    </source>
</evidence>
<dbReference type="EMBL" id="RKHK01000001">
    <property type="protein sequence ID" value="ROR74118.1"/>
    <property type="molecule type" value="Genomic_DNA"/>
</dbReference>
<name>A0A3N2BFX4_9MICO</name>
<comment type="caution">
    <text evidence="7">The sequence shown here is derived from an EMBL/GenBank/DDBJ whole genome shotgun (WGS) entry which is preliminary data.</text>
</comment>
<organism evidence="7 8">
    <name type="scientific">Bogoriella caseilytica</name>
    <dbReference type="NCBI Taxonomy" id="56055"/>
    <lineage>
        <taxon>Bacteria</taxon>
        <taxon>Bacillati</taxon>
        <taxon>Actinomycetota</taxon>
        <taxon>Actinomycetes</taxon>
        <taxon>Micrococcales</taxon>
        <taxon>Bogoriellaceae</taxon>
        <taxon>Bogoriella</taxon>
    </lineage>
</organism>
<keyword evidence="4" id="KW-0862">Zinc</keyword>
<sequence length="334" mass="34780">MRTVVIHGKRDLRLLERPVPEPGDGELRLRVAFAGICGSDLHYYSEGANGAFTIREPLVPGHEISATVDLDPAGEIAAGTPVAVHPAYEGDETSAWAHAPHLRPGVRYLGSASTWPHTQGGMSEYLVMPRGNVRFLPQGLSLRRAALAEPTAVALHGLAQAGDLAGRHVLVAGAGPIGLLAVAGARSGGASEVTATDIRPGPLERARAVGATETIDVTAQKLAAESFDIVLECSGAPSSVSAALRAARRGATYVQLGMLPDAAVPLNLAPIVTKELTARGAFRFHHELEDAIELLASTPSIEQVITHEFPADQALAAFEAAMDAGSSGKVVVTF</sequence>
<reference evidence="7 8" key="1">
    <citation type="submission" date="2018-11" db="EMBL/GenBank/DDBJ databases">
        <title>Sequencing the genomes of 1000 actinobacteria strains.</title>
        <authorList>
            <person name="Klenk H.-P."/>
        </authorList>
    </citation>
    <scope>NUCLEOTIDE SEQUENCE [LARGE SCALE GENOMIC DNA]</scope>
    <source>
        <strain evidence="7 8">DSM 11294</strain>
    </source>
</reference>
<gene>
    <name evidence="7" type="ORF">EDD31_2517</name>
</gene>
<dbReference type="RefSeq" id="WP_123304447.1">
    <property type="nucleotide sequence ID" value="NZ_RKHK01000001.1"/>
</dbReference>
<dbReference type="CDD" id="cd08232">
    <property type="entry name" value="idonate-5-DH"/>
    <property type="match status" value="1"/>
</dbReference>
<dbReference type="Pfam" id="PF08240">
    <property type="entry name" value="ADH_N"/>
    <property type="match status" value="1"/>
</dbReference>